<evidence type="ECO:0000259" key="13">
    <source>
        <dbReference type="PROSITE" id="PS51194"/>
    </source>
</evidence>
<dbReference type="GO" id="GO:0006633">
    <property type="term" value="P:fatty acid biosynthetic process"/>
    <property type="evidence" value="ECO:0007669"/>
    <property type="project" value="InterPro"/>
</dbReference>
<keyword evidence="5" id="KW-0547">Nucleotide-binding</keyword>
<dbReference type="Gene3D" id="3.40.50.300">
    <property type="entry name" value="P-loop containing nucleotide triphosphate hydrolases"/>
    <property type="match status" value="4"/>
</dbReference>
<dbReference type="SMART" id="SM00823">
    <property type="entry name" value="PKS_PP"/>
    <property type="match status" value="1"/>
</dbReference>
<dbReference type="CDD" id="cd18795">
    <property type="entry name" value="SF2_C_Ski2"/>
    <property type="match status" value="2"/>
</dbReference>
<dbReference type="VEuPathDB" id="CryptoDB:GNI_100500"/>
<evidence type="ECO:0000259" key="12">
    <source>
        <dbReference type="PROSITE" id="PS51192"/>
    </source>
</evidence>
<keyword evidence="6" id="KW-0378">Hydrolase</keyword>
<evidence type="ECO:0000256" key="1">
    <source>
        <dbReference type="ARBA" id="ARBA00010140"/>
    </source>
</evidence>
<proteinExistence type="inferred from homology"/>
<dbReference type="InterPro" id="IPR014043">
    <property type="entry name" value="Acyl_transferase_dom"/>
</dbReference>
<dbReference type="eggNOG" id="KOG1202">
    <property type="taxonomic scope" value="Eukaryota"/>
</dbReference>
<dbReference type="FunFam" id="3.40.50.300:FF:003287">
    <property type="entry name" value="U5 small nuclear ribonucleoprotein 200 kDa helicase"/>
    <property type="match status" value="1"/>
</dbReference>
<dbReference type="Pfam" id="PF00271">
    <property type="entry name" value="Helicase_C"/>
    <property type="match status" value="1"/>
</dbReference>
<dbReference type="InterPro" id="IPR027417">
    <property type="entry name" value="P-loop_NTPase"/>
</dbReference>
<dbReference type="OrthoDB" id="5575at2759"/>
<dbReference type="GO" id="GO:0003676">
    <property type="term" value="F:nucleic acid binding"/>
    <property type="evidence" value="ECO:0007669"/>
    <property type="project" value="InterPro"/>
</dbReference>
<feature type="region of interest" description="Disordered" evidence="10">
    <location>
        <begin position="2216"/>
        <end position="2259"/>
    </location>
</feature>
<dbReference type="InterPro" id="IPR014030">
    <property type="entry name" value="Ketoacyl_synth_N"/>
</dbReference>
<dbReference type="PROSITE" id="PS52004">
    <property type="entry name" value="KS3_2"/>
    <property type="match status" value="2"/>
</dbReference>
<dbReference type="GO" id="GO:0031177">
    <property type="term" value="F:phosphopantetheine binding"/>
    <property type="evidence" value="ECO:0007669"/>
    <property type="project" value="InterPro"/>
</dbReference>
<dbReference type="Gene3D" id="1.10.3380.10">
    <property type="entry name" value="Sec63 N-terminal domain-like domain"/>
    <property type="match status" value="2"/>
</dbReference>
<dbReference type="GO" id="GO:0016787">
    <property type="term" value="F:hydrolase activity"/>
    <property type="evidence" value="ECO:0007669"/>
    <property type="project" value="UniProtKB-KW"/>
</dbReference>
<dbReference type="InterPro" id="IPR040097">
    <property type="entry name" value="FAAL/FAAC"/>
</dbReference>
<dbReference type="Gene3D" id="3.30.300.30">
    <property type="match status" value="1"/>
</dbReference>
<dbReference type="Pfam" id="PF23445">
    <property type="entry name" value="WHD_SNRNP200"/>
    <property type="match status" value="2"/>
</dbReference>
<dbReference type="InterPro" id="IPR036736">
    <property type="entry name" value="ACP-like_sf"/>
</dbReference>
<dbReference type="SMART" id="SM00825">
    <property type="entry name" value="PKS_KS"/>
    <property type="match status" value="2"/>
</dbReference>
<dbReference type="InterPro" id="IPR016039">
    <property type="entry name" value="Thiolase-like"/>
</dbReference>
<dbReference type="SUPFAM" id="SSF46785">
    <property type="entry name" value="Winged helix' DNA-binding domain"/>
    <property type="match status" value="1"/>
</dbReference>
<evidence type="ECO:0000256" key="6">
    <source>
        <dbReference type="ARBA" id="ARBA00022801"/>
    </source>
</evidence>
<feature type="region of interest" description="Disordered" evidence="10">
    <location>
        <begin position="2993"/>
        <end position="3049"/>
    </location>
</feature>
<dbReference type="Pfam" id="PF00270">
    <property type="entry name" value="DEAD"/>
    <property type="match status" value="2"/>
</dbReference>
<dbReference type="InterPro" id="IPR016035">
    <property type="entry name" value="Acyl_Trfase/lysoPLipase"/>
</dbReference>
<dbReference type="PROSITE" id="PS51192">
    <property type="entry name" value="HELICASE_ATP_BIND_1"/>
    <property type="match status" value="2"/>
</dbReference>
<dbReference type="Pfam" id="PF00550">
    <property type="entry name" value="PP-binding"/>
    <property type="match status" value="2"/>
</dbReference>
<dbReference type="Gene3D" id="3.40.366.10">
    <property type="entry name" value="Malonyl-Coenzyme A Acyl Carrier Protein, domain 2"/>
    <property type="match status" value="2"/>
</dbReference>
<evidence type="ECO:0000256" key="9">
    <source>
        <dbReference type="ARBA" id="ARBA00034541"/>
    </source>
</evidence>
<keyword evidence="2" id="KW-0596">Phosphopantetheine</keyword>
<dbReference type="SMART" id="SM00490">
    <property type="entry name" value="HELICc"/>
    <property type="match status" value="2"/>
</dbReference>
<dbReference type="eggNOG" id="KOG3628">
    <property type="taxonomic scope" value="Eukaryota"/>
</dbReference>
<dbReference type="InterPro" id="IPR057842">
    <property type="entry name" value="WH_MER3"/>
</dbReference>
<dbReference type="CDD" id="cd05931">
    <property type="entry name" value="FAAL"/>
    <property type="match status" value="1"/>
</dbReference>
<dbReference type="InterPro" id="IPR011545">
    <property type="entry name" value="DEAD/DEAH_box_helicase_dom"/>
</dbReference>
<dbReference type="Pfam" id="PF02889">
    <property type="entry name" value="Sec63"/>
    <property type="match status" value="2"/>
</dbReference>
<dbReference type="SUPFAM" id="SSF47336">
    <property type="entry name" value="ACP-like"/>
    <property type="match status" value="2"/>
</dbReference>
<dbReference type="PANTHER" id="PTHR47961">
    <property type="entry name" value="DNA POLYMERASE THETA, PUTATIVE (AFU_ORTHOLOGUE AFUA_1G05260)-RELATED"/>
    <property type="match status" value="1"/>
</dbReference>
<organism evidence="15 16">
    <name type="scientific">Gregarina niphandrodes</name>
    <name type="common">Septate eugregarine</name>
    <dbReference type="NCBI Taxonomy" id="110365"/>
    <lineage>
        <taxon>Eukaryota</taxon>
        <taxon>Sar</taxon>
        <taxon>Alveolata</taxon>
        <taxon>Apicomplexa</taxon>
        <taxon>Conoidasida</taxon>
        <taxon>Gregarinasina</taxon>
        <taxon>Eugregarinorida</taxon>
        <taxon>Gregarinidae</taxon>
        <taxon>Gregarina</taxon>
    </lineage>
</organism>
<feature type="domain" description="Helicase C-terminal" evidence="13">
    <location>
        <begin position="1583"/>
        <end position="1755"/>
    </location>
</feature>
<dbReference type="InterPro" id="IPR035892">
    <property type="entry name" value="C2_domain_sf"/>
</dbReference>
<dbReference type="EMBL" id="AFNH02000754">
    <property type="protein sequence ID" value="EZG56847.1"/>
    <property type="molecule type" value="Genomic_DNA"/>
</dbReference>
<evidence type="ECO:0000256" key="7">
    <source>
        <dbReference type="ARBA" id="ARBA00022806"/>
    </source>
</evidence>
<dbReference type="InterPro" id="IPR001650">
    <property type="entry name" value="Helicase_C-like"/>
</dbReference>
<dbReference type="RefSeq" id="XP_011131131.1">
    <property type="nucleotide sequence ID" value="XM_011132829.1"/>
</dbReference>
<dbReference type="GO" id="GO:0004386">
    <property type="term" value="F:helicase activity"/>
    <property type="evidence" value="ECO:0007669"/>
    <property type="project" value="UniProtKB-KW"/>
</dbReference>
<dbReference type="Gene3D" id="2.60.40.150">
    <property type="entry name" value="C2 domain"/>
    <property type="match status" value="2"/>
</dbReference>
<dbReference type="InterPro" id="IPR020845">
    <property type="entry name" value="AMP-binding_CS"/>
</dbReference>
<dbReference type="InterPro" id="IPR050474">
    <property type="entry name" value="Hel308_SKI2-like"/>
</dbReference>
<keyword evidence="16" id="KW-1185">Reference proteome</keyword>
<keyword evidence="15" id="KW-0012">Acyltransferase</keyword>
<dbReference type="SUPFAM" id="SSF53901">
    <property type="entry name" value="Thiolase-like"/>
    <property type="match status" value="3"/>
</dbReference>
<evidence type="ECO:0000256" key="5">
    <source>
        <dbReference type="ARBA" id="ARBA00022741"/>
    </source>
</evidence>
<feature type="domain" description="Ketosynthase family 3 (KS3)" evidence="14">
    <location>
        <begin position="4549"/>
        <end position="4984"/>
    </location>
</feature>
<dbReference type="InterPro" id="IPR036388">
    <property type="entry name" value="WH-like_DNA-bd_sf"/>
</dbReference>
<dbReference type="SMART" id="SM00382">
    <property type="entry name" value="AAA"/>
    <property type="match status" value="2"/>
</dbReference>
<dbReference type="SMART" id="SM00973">
    <property type="entry name" value="Sec63"/>
    <property type="match status" value="2"/>
</dbReference>
<dbReference type="PROSITE" id="PS50075">
    <property type="entry name" value="CARRIER"/>
    <property type="match status" value="2"/>
</dbReference>
<dbReference type="PROSITE" id="PS51194">
    <property type="entry name" value="HELICASE_CTER"/>
    <property type="match status" value="2"/>
</dbReference>
<dbReference type="InterPro" id="IPR004179">
    <property type="entry name" value="Sec63-dom"/>
</dbReference>
<dbReference type="GeneID" id="22913549"/>
<protein>
    <recommendedName>
        <fullName evidence="9">U5 small nuclear ribonucleoprotein 200 kDa helicase</fullName>
    </recommendedName>
</protein>
<dbReference type="InterPro" id="IPR006162">
    <property type="entry name" value="Ppantetheine_attach_site"/>
</dbReference>
<gene>
    <name evidence="15" type="ORF">GNI_100500</name>
</gene>
<evidence type="ECO:0000259" key="11">
    <source>
        <dbReference type="PROSITE" id="PS50075"/>
    </source>
</evidence>
<feature type="domain" description="Carrier" evidence="11">
    <location>
        <begin position="5436"/>
        <end position="5515"/>
    </location>
</feature>
<dbReference type="Pfam" id="PF02801">
    <property type="entry name" value="Ketoacyl-synt_C"/>
    <property type="match status" value="3"/>
</dbReference>
<dbReference type="Gene3D" id="3.40.47.10">
    <property type="match status" value="3"/>
</dbReference>
<dbReference type="SUPFAM" id="SSF158702">
    <property type="entry name" value="Sec63 N-terminal domain-like"/>
    <property type="match status" value="2"/>
</dbReference>
<dbReference type="InterPro" id="IPR042099">
    <property type="entry name" value="ANL_N_sf"/>
</dbReference>
<dbReference type="InterPro" id="IPR018201">
    <property type="entry name" value="Ketoacyl_synth_AS"/>
</dbReference>
<dbReference type="InterPro" id="IPR000873">
    <property type="entry name" value="AMP-dep_synth/lig_dom"/>
</dbReference>
<dbReference type="PROSITE" id="PS00606">
    <property type="entry name" value="KS3_1"/>
    <property type="match status" value="2"/>
</dbReference>
<accession>A0A023B4W0</accession>
<dbReference type="GO" id="GO:0004315">
    <property type="term" value="F:3-oxoacyl-[acyl-carrier-protein] synthase activity"/>
    <property type="evidence" value="ECO:0007669"/>
    <property type="project" value="InterPro"/>
</dbReference>
<dbReference type="CDD" id="cd00833">
    <property type="entry name" value="PKS"/>
    <property type="match status" value="2"/>
</dbReference>
<dbReference type="GO" id="GO:0005524">
    <property type="term" value="F:ATP binding"/>
    <property type="evidence" value="ECO:0007669"/>
    <property type="project" value="UniProtKB-KW"/>
</dbReference>
<dbReference type="FunFam" id="1.10.10.10:FF:000012">
    <property type="entry name" value="U5 small nuclear ribonucleoprotein helicase"/>
    <property type="match status" value="1"/>
</dbReference>
<dbReference type="PROSITE" id="PS00455">
    <property type="entry name" value="AMP_BINDING"/>
    <property type="match status" value="1"/>
</dbReference>
<evidence type="ECO:0000256" key="4">
    <source>
        <dbReference type="ARBA" id="ARBA00022679"/>
    </source>
</evidence>
<name>A0A023B4W0_GRENI</name>
<dbReference type="SUPFAM" id="SSF52540">
    <property type="entry name" value="P-loop containing nucleoside triphosphate hydrolases"/>
    <property type="match status" value="4"/>
</dbReference>
<dbReference type="InterPro" id="IPR003593">
    <property type="entry name" value="AAA+_ATPase"/>
</dbReference>
<comment type="caution">
    <text evidence="15">The sequence shown here is derived from an EMBL/GenBank/DDBJ whole genome shotgun (WGS) entry which is preliminary data.</text>
</comment>
<keyword evidence="8" id="KW-0067">ATP-binding</keyword>
<dbReference type="Gene3D" id="3.40.50.12780">
    <property type="entry name" value="N-terminal domain of ligase-like"/>
    <property type="match status" value="2"/>
</dbReference>
<dbReference type="Gene3D" id="1.10.1200.10">
    <property type="entry name" value="ACP-like"/>
    <property type="match status" value="2"/>
</dbReference>
<dbReference type="Pfam" id="PF00698">
    <property type="entry name" value="Acyl_transf_1"/>
    <property type="match status" value="1"/>
</dbReference>
<keyword evidence="4 15" id="KW-0808">Transferase</keyword>
<feature type="domain" description="Carrier" evidence="11">
    <location>
        <begin position="3061"/>
        <end position="3139"/>
    </location>
</feature>
<reference evidence="15" key="1">
    <citation type="submission" date="2013-12" db="EMBL/GenBank/DDBJ databases">
        <authorList>
            <person name="Omoto C.K."/>
            <person name="Sibley D."/>
            <person name="Venepally P."/>
            <person name="Hadjithomas M."/>
            <person name="Karamycheva S."/>
            <person name="Brunk B."/>
            <person name="Roos D."/>
            <person name="Caler E."/>
            <person name="Lorenzi H."/>
        </authorList>
    </citation>
    <scope>NUCLEOTIDE SEQUENCE</scope>
</reference>
<keyword evidence="3" id="KW-0597">Phosphoprotein</keyword>
<feature type="domain" description="Helicase ATP-binding" evidence="12">
    <location>
        <begin position="439"/>
        <end position="622"/>
    </location>
</feature>
<dbReference type="Proteomes" id="UP000019763">
    <property type="component" value="Unassembled WGS sequence"/>
</dbReference>
<evidence type="ECO:0000256" key="8">
    <source>
        <dbReference type="ARBA" id="ARBA00022840"/>
    </source>
</evidence>
<dbReference type="InterPro" id="IPR045851">
    <property type="entry name" value="AMP-bd_C_sf"/>
</dbReference>
<dbReference type="SMART" id="SM00827">
    <property type="entry name" value="PKS_AT"/>
    <property type="match status" value="1"/>
</dbReference>
<evidence type="ECO:0000259" key="14">
    <source>
        <dbReference type="PROSITE" id="PS52004"/>
    </source>
</evidence>
<dbReference type="InterPro" id="IPR020806">
    <property type="entry name" value="PKS_PP-bd"/>
</dbReference>
<evidence type="ECO:0000256" key="2">
    <source>
        <dbReference type="ARBA" id="ARBA00022450"/>
    </source>
</evidence>
<keyword evidence="7" id="KW-0347">Helicase</keyword>
<dbReference type="FunFam" id="1.10.10.10:FF:000024">
    <property type="entry name" value="U5 small nuclear ribonucleoprotein helicase"/>
    <property type="match status" value="1"/>
</dbReference>
<feature type="domain" description="Helicase ATP-binding" evidence="12">
    <location>
        <begin position="1336"/>
        <end position="1511"/>
    </location>
</feature>
<dbReference type="FunFam" id="3.40.50.300:FF:000254">
    <property type="entry name" value="U5 small nuclear ribonucleoprotein helicase"/>
    <property type="match status" value="1"/>
</dbReference>
<dbReference type="InterPro" id="IPR014031">
    <property type="entry name" value="Ketoacyl_synth_C"/>
</dbReference>
<sequence length="5952" mass="652053">MEEGWPLVLVKDLSAQDILLLRESAFDDSGLLVKSFMDWREELERHADYEARVTLLRLSKANQQYTNFALQDVVDALAAHIRSSYKGRESKPAIDDVPSDILRILGIDTSDPGFGLNFDGFKAAVPAASAAGNDVHATLSNLLSMNPTKAESDRQSRWQEQLNAISFQEAQSIMGDKGDGTLRWLQEKTADAIKHDVIRSRTQALLMVVVTDALEALWDLHIDNRSESDSMFVYDAVESKCGAVGVQVLVDCLDFTQKFITQLAVFKKYVKVDTAGSIASTVSSQSPTQVPRKDAPFLENLGQVREERTVENKLAKLKHKMASHPTLPLVVDSHNFPILVALDVLDFTMRTNQTPQEVAGGAPKKTDAALPEGTVVNKEARYTEYIIPPQSKHFDPNNPDREKTEGEDALIPISSLPDWCQTIMYGIKNLNRIQSAVFEAAFEGDENLLICAPTGAGKTNVALLTIMQALRPYLAFQGRTPASHEFKVVYVAPLKSLVTEIANKFADRLGPMGLKVAEFTGDMPLTKPELDMVHVVVTVPEKWDIQTRNAKDAALGPLKLLIIDEVHLVGEDRGSILEATVARSFSYMSDAQKRHRIVALSATLPNYNDVALFLEVKRENVFVFGDGYRPIPLRQTIMGLIARNVREYNDLLVEETYNKIVPTLKNDKQCMVFVHSRNETLKTANALLLKAQKAGTNSLFTSRVKDGSFMKDIKKCQHEQLRALLVNGIGIHHAGLSRPDRRLVETLFHKGALSVLCSTATLAWGVNLPAHQVIIKGTQIFGENKDLGILDVLQIFGRAGRPDFDILGDAVLITEINKLDFYLKQLLRQTPLESSLEKSVADHLNAEIVLGNIPDMRAAAQWIRHTFLFVRMRRNPIHYGITTNQFNRDSTLYESRMLLVQKATTMLYQQHLIRRSVAGPSSTLSATGLGRVAAKYYVHHNTIDAFNKALSTGLVDDPSPHRILLLVAGADEFESLRVRDEEIEELTVYKQKAPIAINTSVDEVKTKVALLVLMWLEERWPTSFSLGTDLNFVTQSYGRLLRAFTEICFIRQMGTSQVALAALTWSNALHTRVLPTENVLAHFIKSNDRTRKSKKDALVVSPRAVSHLAGYAFEDLLALSVSELSYLTRTPADGRASFELARKIPNFEIDCKIVPVTFAIVSITLRLVPIFEWNPRYHGKGESFRIILVNPVTKDILHAEDLLLKHENVAIIPRNLIPGRNRGGNKTGGDGLGVGSTYGSDRERIFEDLGITIKFNVPLRDPRPPQYMLHVVSDKWVNVSCTVVFQLDNMLMPNYNQLHTDLLPLSPIHKSALNNSRYESLYRFSFFNPIQSQVFYCMYHTGQNSLVGAPTGAGKTICGELALLRLFNTQPKRKCIYIAPLKALGKERLKDWTVRMSNIGKLVVELSGDLTPDLAELKRADVIITTPEKWDGISRHWQHRDYVREVGLMIVDEIHLLGADRGPILEMIVSRMRHISILCHDIETRFVGLSTALANAVDIARWIGVNKRAVFNFRPCVRPVPCSIFVKGFSEAAYCKRMGTMNKPAFAAILEHSIDKPVLVFVSSRRQVRITGKELLWLSRTHDPPLSFLHCPEEDQAVYENRVEQQAEDEDLVECLKGGVGLHHAGLSVSDRQLSERLFLEGKVQVLVATSTLAWGVNLPARLVILKGTEYYDGATRKYVDIAITEVLQMIGRAGRPQFDTEASACVFLCENKKQYYRRFLYEPFPVESSLHEHLTEHLNAEIVSGTIRSKRDAIEFLSWTYFFRRVLNNVSYYDEELCADMTLFDEGDSKADVQRMLKEQIARYIDRVISRTVLRLQDAGCVQITINDDDRDLDLIDRVDIPFCDRVRLAPTGLGRICSLYYISHATVALLAKRFSENKVFNFYTVIRLLCDCVEMSYVPVRHSEDESNLMWHRSTLLLPLDVSRITKGGEKALALFQMIMWRLKPPVHDYWVDSMSMVAACMRLIQAMADICREVGCLSGWRSLLLFLQCVSQSTNPFRSDLYCLPHVTKFRHHKALVAADASTIAQVLYGDRRKIRDSLLAAGWANAQWAEFDQVVRMLPRPKLEVSLWRRAGEEEEEEWEPVERLEEEGVEEEGVRFAVCAADVLQLRISRSNHRGWACEGEPPAEPVDPDLAYTPRWPRRRVLTWWYGLGDVAADELVDFVKTRSGRTSLTFSLPAGRRTALDLSLWVGPDCYVGLTQTHRLAEHRLAAPDGSPASSAYLSPRESPDPAAWRPRTERAGEDLSPAEATRTVPSRATQHCDLATLWANFGGDDNPFGHQLMKFGLLQPKRVAFEWVSADGEVQETYLFSDLLERALIIGDYLRNELQLRVQDRVILCYPPGMDFIPAFFACLINGVVAIPVYPPDPTRAAFDCQRFLSICETASVTHALTNALYYNVTRILPALYRQNPEAWKRLQWHNTSSLLRRKVGTSFLNDLLRSYRLPALDPGYTAFLQFTSGSTGQPKGVMVSLGGLLHNCHLCISTFGFPTHLDDPTVHSSIDAVPFTEFENWLHFFRQPIHLQSVGHECRVFSWLPVYHDMGLIGFVCTPALFGGCVYQMSPLEFIKKPWSWLHCMSKFHAMCSAAPNFAFELSVRKMPPDIYDQIDLTRVAGLLSGAEPIKRHTMCAFMAKFGPKGLNPNAIRPAYGLAENTLICSGPRSFYSVPKFLVVNSNVLRDEGLVQFPDMAALQPKLEECLGRSLPPEVLLTARKLAGRRQKDFPEAHHVLDDTEQGLSIDVWEKAGCLTLYACGEPMPGVCVHIVNPETRHEVPDGVVGEIWFNSPSRAKGYYGNPELTQATFDNAFVNLDGSECVHFFRTGDAGFRLYSELYIVGRIKDMLIIRGRNYFPQDIEACVETLPEIRAGCTAAFAIEEEGEEKCAIAVEIREFLLQGKKSIGAALSSVWKGKQFEESAVIAVVDRVVGAVSRLIGLQVAGVWLCRPGALPKTSSGKLRRTMIRDQLLAKDPAILKNVLYCPEDIQACRPHQARAMKKGVSSEDVTAQEGTASGNRMGGGRVGTALSELDGLSQEDLNTPPPPPTGSDRDEDETLVETILPSPAVQVDFERLLQEIWKKYMPNKPWNEDVLTTPLFDLGLDSLTAVQVLQELGARISYNLDPQILFEFPTMNGIIAHLKDTVATQQPTSDITKRLGLHILHVCVRLPRPPAGANGPAHEAGGLVDLLRVMQQGESLLVAEPPLSLVSEMCAREGERVWSEWLRYPGSYFARPLQLDVAGLLGECVGKLAPTERWQLVECVDGGVPLAEMGLPSVAVHVVAHSVVHAFALAAAAEVASVVVAVQAVWPECVASCFRAGVLAADLRSKPFADCANGLVLGEGAVAVLLSKQAAREALATVLAATQEPAAEPDRVVVARAHARALAEGGVSAREVALVELGGAGEPRADLEEFAGIKSVYGRRRFDNPLTLSPLASAVGWLGPQTSALLALAKAVGQSGCAQTGAHGESYGALHPALDTTLFPVTFNLAPAGATLFAQSTLATDHAACILVQTHPEACAAFLAQAEAQADAQEAVYDRPVETVTTDAPTEEDPPAKKPAKELVVSEAGRVESCRAVLDAWSTPLLTRRVFAAPRGERFRVCALRRDCLAAARRCRFRNANFIFISQFVLLLDAEMRLYGSAGNKSSKFRGLVQKNVIDLSDDDPLITDLTFWTERVTEETTEGTSEDTWEVGSGGLQRCQVYLGKDLHLGTLVYEVVERGAVTQPWFAPDVAEQAGTSGLHDGGAAWRGCEPGAAEEVQISPDAFYTAARTNLDVVVPEELQWLKRISVIPGKSVTAEFYTGLDRIVYMDWSLPLLMSLLDDTCGDAAQKSAEQILAAWTSFQSIVQVRTAEWHAWERPCVVSAVRTTTGNVREYAVYMNLYRLDGVALGPVAATEPVWRYRCASLSSGDEAVDGEAVEFLELLPKRVPTVCEECVSVLTQRNDGLVTGMTVSTKPELVQFDWRGDAGRFITINKTLLRPVGSVGGEKAGGEERMLGAKSLLAGHKCLFVSLQSFIEATKVAQYARYVGVESVIIDSEAGGIAVSGTLPESVHIGSFGLSKAWATIDLVVSDVCKETFQGCDLIHVAREGEEGEEGEEEERLHIVNVKQVRFFTGTITSLYDCVALFETHTKKEAMNVRVESLNANRQDLHYVVSPVADSAQHVAYSSVVDLCRAAWMFSCETYTGFVECEEGWCQVQCRPSPVAKTPAPYLIDDGSKHAAMLNRMILVARRSHPFTIEVDVDADWASAIWANLPTPTQELFDTVGKSGMERKPGMLVKSGMERKSGNEKTVVLSDGPDQPKPKEIRLSNGVRYCLGVIVEDLPRWFGTGHVEITTTKLPRTFNLCFDGIPIPNGGEQEGLVSDGLAMEKGLAENAALIESEYPHGRVGVITELPVSEWIESDPASWRERMLAQARRVDENISTFAQLEQRLPLRSYSGVVCFVASWSELESVASGLSAGFKPRSYRFRFQLDQRDPLKQQKDAQQGHWKPSRLDRSPLGGFYAFGGCREEAGGGVAVGLTLLSPSCAYVGSLDCEMEGARVAVPVAVPVATEPGPLVGVTGVGVRLPGEVRSLSALADFLAAGRNNAISVSGRFGPAELAACAKLAELPAGLFAAEEVAAFDSGFFRTSDAEANASDPLQRQLLEVSCEALLDAGIDLGSGQALRGEPLSKTKSVVETVGGKSVETKVMGAGRRVGVYVGKCSLDWQLCDRELSTYTTPGHADAMTANRLSYHLGFTGPSLLVDTACSSSLVALDLATRRLREGQEAGCVVAAANLCLSFRVFAACQATGMLSPDGLCKAFDARADGYGRGEGVCAIYLERVRGPGEVYALVRGAAVGHGGVAASLTAPNGGSQRRCLAEALGASGLEPASVGIYEAHGTGTALGDPVEASSFAAVYLSARREPLRVGSIKTNVGHTEGAAGLAGVLAAIAALSRQTCFPLTHLKQLNPRIRLNHAHFVTERPVPVQTRAAAVSSFGFGGTNAHAVLEVGEKLRRTAQRCKQGVGLLFTGQGAQYAAMGKTLLKKNAEFRNYVAELVAALEPELARDVKQVWLESNAPRAGENAPRVNTSGVNTSGVNTSGVNTPVAGAAGGAYVPKSPFGFLPATERAETDPTAPSLDQVGMSQVCIFVLQAALLRLVESCGIRVTCVLGHSTGELAACVAAGFLSVAEGLALVSARARFMSEMEASDGTMCAFFEGRAAVQALLTADLPTLAIAAENGDENTVVSGSRQEIELLIARMDAKAGNGVTKCKTVFLNVGGAYHSAFVEKASTQFGAYAQKLFDRTKHTSQGNGRKFFSTLLGKQADLQEVRQGDYWRRQMRLTVLFKSAFLEAAKECKQFLELGPRPILTTLAKKASAEITASCPLSPRLSYLETMDALQQYTRKRVCVWDHSKQYKYGEAPAPAPATSLPSIGDADMGELRSGELFAGEVAPGVVASGKEAMDAKALSVLRKIVGAELPGSVEEIRELSLADLFQDVDSLQFTELRFMLENELGVEVRFTQLYEYDTVGQFIDSFSDPVDAYVDFYAGRILQATGSGDSRDVYIVGAGVKLPGLHDVDVTSLSDMLAVEQELAQGGLPKLCKELPLSRYNAWLSYAPYAEDPGMLGSYQTVGNTLQKPGMQYDPALFRMHRLEAEVTDPQNYLLLESSLRCLHDAGFCLGSPKPHGPRGYNPRGQPAVPSSTGVYVGCTDAEWMLMARSLVGEGKQFVGAGPNSRFWPLSGTSFSVASGRLSYAYGLAGPSVSLNTGCSSSNVALAAAVRDVRAGVCEYALVGGTALILSQYMASAFAQAKYLTDGARLHCFGAEAAGTIRGEAAGCVMLAGAAAYRARLTQSATRCLGVVKGVAAASNTKAYSIVYFQGPSQERLLRTCLADAGLRPQNVNFVETHGTGIPLGDAVEAAALAKVFGERASLHLTAAHPVYGHTNGALGIVQVLRCLLQFRQRTQCRRLSPGAARR</sequence>
<dbReference type="SUPFAM" id="SSF52151">
    <property type="entry name" value="FabD/lysophospholipase-like"/>
    <property type="match status" value="1"/>
</dbReference>
<dbReference type="Pfam" id="PF00109">
    <property type="entry name" value="ketoacyl-synt"/>
    <property type="match status" value="2"/>
</dbReference>
<evidence type="ECO:0000313" key="16">
    <source>
        <dbReference type="Proteomes" id="UP000019763"/>
    </source>
</evidence>
<dbReference type="InterPro" id="IPR014001">
    <property type="entry name" value="Helicase_ATP-bd"/>
</dbReference>
<feature type="domain" description="Helicase C-terminal" evidence="13">
    <location>
        <begin position="656"/>
        <end position="848"/>
    </location>
</feature>
<dbReference type="SMART" id="SM00487">
    <property type="entry name" value="DEXDc"/>
    <property type="match status" value="2"/>
</dbReference>
<evidence type="ECO:0000256" key="3">
    <source>
        <dbReference type="ARBA" id="ARBA00022553"/>
    </source>
</evidence>
<dbReference type="InterPro" id="IPR009081">
    <property type="entry name" value="PP-bd_ACP"/>
</dbReference>
<dbReference type="eggNOG" id="KOG0952">
    <property type="taxonomic scope" value="Eukaryota"/>
</dbReference>
<dbReference type="InterPro" id="IPR020841">
    <property type="entry name" value="PKS_Beta-ketoAc_synthase_dom"/>
</dbReference>
<dbReference type="PROSITE" id="PS00012">
    <property type="entry name" value="PHOSPHOPANTETHEINE"/>
    <property type="match status" value="1"/>
</dbReference>
<dbReference type="SUPFAM" id="SSF56801">
    <property type="entry name" value="Acetyl-CoA synthetase-like"/>
    <property type="match status" value="1"/>
</dbReference>
<evidence type="ECO:0000256" key="10">
    <source>
        <dbReference type="SAM" id="MobiDB-lite"/>
    </source>
</evidence>
<dbReference type="InterPro" id="IPR001227">
    <property type="entry name" value="Ac_transferase_dom_sf"/>
</dbReference>
<feature type="compositionally biased region" description="Polar residues" evidence="10">
    <location>
        <begin position="3000"/>
        <end position="3011"/>
    </location>
</feature>
<dbReference type="Gene3D" id="1.10.10.10">
    <property type="entry name" value="Winged helix-like DNA-binding domain superfamily/Winged helix DNA-binding domain"/>
    <property type="match status" value="2"/>
</dbReference>
<dbReference type="InterPro" id="IPR036390">
    <property type="entry name" value="WH_DNA-bd_sf"/>
</dbReference>
<feature type="domain" description="Ketosynthase family 3 (KS3)" evidence="14">
    <location>
        <begin position="5535"/>
        <end position="5952"/>
    </location>
</feature>
<dbReference type="PANTHER" id="PTHR47961:SF6">
    <property type="entry name" value="DNA-DIRECTED DNA POLYMERASE"/>
    <property type="match status" value="1"/>
</dbReference>
<dbReference type="Pfam" id="PF00501">
    <property type="entry name" value="AMP-binding"/>
    <property type="match status" value="2"/>
</dbReference>
<comment type="similarity">
    <text evidence="1">Belongs to the helicase family. SKI2 subfamily.</text>
</comment>
<evidence type="ECO:0000313" key="15">
    <source>
        <dbReference type="EMBL" id="EZG56847.1"/>
    </source>
</evidence>